<feature type="region of interest" description="Disordered" evidence="2">
    <location>
        <begin position="129"/>
        <end position="205"/>
    </location>
</feature>
<dbReference type="Pfam" id="PF00172">
    <property type="entry name" value="Zn_clus"/>
    <property type="match status" value="1"/>
</dbReference>
<comment type="caution">
    <text evidence="4">The sequence shown here is derived from an EMBL/GenBank/DDBJ whole genome shotgun (WGS) entry which is preliminary data.</text>
</comment>
<dbReference type="GO" id="GO:0008270">
    <property type="term" value="F:zinc ion binding"/>
    <property type="evidence" value="ECO:0007669"/>
    <property type="project" value="InterPro"/>
</dbReference>
<accession>A0A8H2ZPM1</accession>
<dbReference type="PROSITE" id="PS50048">
    <property type="entry name" value="ZN2_CY6_FUNGAL_2"/>
    <property type="match status" value="1"/>
</dbReference>
<dbReference type="AlphaFoldDB" id="A0A8H2ZPM1"/>
<gene>
    <name evidence="4" type="ORF">SCLTRI_LOCUS4357</name>
</gene>
<evidence type="ECO:0000259" key="3">
    <source>
        <dbReference type="PROSITE" id="PS50048"/>
    </source>
</evidence>
<organism evidence="4 5">
    <name type="scientific">Sclerotinia trifoliorum</name>
    <dbReference type="NCBI Taxonomy" id="28548"/>
    <lineage>
        <taxon>Eukaryota</taxon>
        <taxon>Fungi</taxon>
        <taxon>Dikarya</taxon>
        <taxon>Ascomycota</taxon>
        <taxon>Pezizomycotina</taxon>
        <taxon>Leotiomycetes</taxon>
        <taxon>Helotiales</taxon>
        <taxon>Sclerotiniaceae</taxon>
        <taxon>Sclerotinia</taxon>
    </lineage>
</organism>
<evidence type="ECO:0000313" key="5">
    <source>
        <dbReference type="Proteomes" id="UP000624404"/>
    </source>
</evidence>
<dbReference type="InterPro" id="IPR001138">
    <property type="entry name" value="Zn2Cys6_DnaBD"/>
</dbReference>
<feature type="region of interest" description="Disordered" evidence="2">
    <location>
        <begin position="217"/>
        <end position="239"/>
    </location>
</feature>
<feature type="compositionally biased region" description="Polar residues" evidence="2">
    <location>
        <begin position="67"/>
        <end position="78"/>
    </location>
</feature>
<protein>
    <submittedName>
        <fullName evidence="4">C7ab7ab2-e51b-4991-9636-444a4d25b2fe</fullName>
    </submittedName>
</protein>
<feature type="domain" description="Zn(2)-C6 fungal-type" evidence="3">
    <location>
        <begin position="248"/>
        <end position="283"/>
    </location>
</feature>
<keyword evidence="1" id="KW-0539">Nucleus</keyword>
<dbReference type="SUPFAM" id="SSF57701">
    <property type="entry name" value="Zn2/Cys6 DNA-binding domain"/>
    <property type="match status" value="1"/>
</dbReference>
<feature type="compositionally biased region" description="Polar residues" evidence="2">
    <location>
        <begin position="375"/>
        <end position="387"/>
    </location>
</feature>
<name>A0A8H2ZPM1_9HELO</name>
<feature type="compositionally biased region" description="Polar residues" evidence="2">
    <location>
        <begin position="100"/>
        <end position="114"/>
    </location>
</feature>
<keyword evidence="5" id="KW-1185">Reference proteome</keyword>
<feature type="compositionally biased region" description="Polar residues" evidence="2">
    <location>
        <begin position="147"/>
        <end position="201"/>
    </location>
</feature>
<feature type="compositionally biased region" description="Polar residues" evidence="2">
    <location>
        <begin position="408"/>
        <end position="447"/>
    </location>
</feature>
<feature type="compositionally biased region" description="Basic and acidic residues" evidence="2">
    <location>
        <begin position="129"/>
        <end position="142"/>
    </location>
</feature>
<sequence length="562" mass="62881">MNSHPPGDRPGYEYYPPIQPSPSRISNYASSSATLERLPSYTSTVRYSSSTGTESLYPSDMALLNITPPQNAANQGIHNNESTSSNSRSYPPSAPALRDNSASHPSSNNGSQYQDHIRQDAADNRVLHRTSHEPQHPADNRMEPSNPYHQTRYHTSPTLEYHPQSSWSQETHPSSGYQELYQTRSTNGPQYSEQSMATSQDPRYPTTAYDALPSFAYHDGRGYTQDPGPSAQPMAFKQSAPRQRTAIACQYCRRRKIRCTGFNADGSSGKCSNCTRFKQECIFTPVSSAQAFVPLQALYAAKGGAVGPDQQVYGAHGQPMPKEFLEQSPPTSHGMFAPPQSMFNPSIPEFRRRMSRSHHPVNLPPLNISPRNRDATTLPSPTDSLGSQKRKREADEQHYARSPPSFPDQYTENQRGVNIPSLSTALQGGQRRSSFSSPAPSQHFGYQQRENPLVYRFAEESRQLASLNPYEVPRKSSSSNGSASSFQSQLPYSYYPSMQLSPRRSEPFQLPQEPPLRRSLSPRFSHPMAISSVLAPDNEALERKRNIDRMMVERLRYSGLHK</sequence>
<dbReference type="CDD" id="cd00067">
    <property type="entry name" value="GAL4"/>
    <property type="match status" value="1"/>
</dbReference>
<dbReference type="GO" id="GO:0000981">
    <property type="term" value="F:DNA-binding transcription factor activity, RNA polymerase II-specific"/>
    <property type="evidence" value="ECO:0007669"/>
    <property type="project" value="InterPro"/>
</dbReference>
<dbReference type="OrthoDB" id="5401558at2759"/>
<evidence type="ECO:0000313" key="4">
    <source>
        <dbReference type="EMBL" id="CAD6444565.1"/>
    </source>
</evidence>
<reference evidence="4" key="1">
    <citation type="submission" date="2020-10" db="EMBL/GenBank/DDBJ databases">
        <authorList>
            <person name="Kusch S."/>
        </authorList>
    </citation>
    <scope>NUCLEOTIDE SEQUENCE</scope>
    <source>
        <strain evidence="4">SwB9</strain>
    </source>
</reference>
<dbReference type="InterPro" id="IPR036864">
    <property type="entry name" value="Zn2-C6_fun-type_DNA-bd_sf"/>
</dbReference>
<dbReference type="EMBL" id="CAJHIA010000012">
    <property type="protein sequence ID" value="CAD6444565.1"/>
    <property type="molecule type" value="Genomic_DNA"/>
</dbReference>
<dbReference type="Gene3D" id="4.10.240.10">
    <property type="entry name" value="Zn(2)-C6 fungal-type DNA-binding domain"/>
    <property type="match status" value="1"/>
</dbReference>
<feature type="region of interest" description="Disordered" evidence="2">
    <location>
        <begin position="354"/>
        <end position="447"/>
    </location>
</feature>
<feature type="compositionally biased region" description="Low complexity" evidence="2">
    <location>
        <begin position="40"/>
        <end position="53"/>
    </location>
</feature>
<feature type="region of interest" description="Disordered" evidence="2">
    <location>
        <begin position="1"/>
        <end position="114"/>
    </location>
</feature>
<dbReference type="SMART" id="SM00066">
    <property type="entry name" value="GAL4"/>
    <property type="match status" value="1"/>
</dbReference>
<proteinExistence type="predicted"/>
<feature type="region of interest" description="Disordered" evidence="2">
    <location>
        <begin position="496"/>
        <end position="522"/>
    </location>
</feature>
<feature type="compositionally biased region" description="Basic and acidic residues" evidence="2">
    <location>
        <begin position="1"/>
        <end position="11"/>
    </location>
</feature>
<feature type="compositionally biased region" description="Low complexity" evidence="2">
    <location>
        <begin position="79"/>
        <end position="91"/>
    </location>
</feature>
<feature type="compositionally biased region" description="Polar residues" evidence="2">
    <location>
        <begin position="21"/>
        <end position="34"/>
    </location>
</feature>
<evidence type="ECO:0000256" key="1">
    <source>
        <dbReference type="ARBA" id="ARBA00023242"/>
    </source>
</evidence>
<dbReference type="PROSITE" id="PS00463">
    <property type="entry name" value="ZN2_CY6_FUNGAL_1"/>
    <property type="match status" value="1"/>
</dbReference>
<evidence type="ECO:0000256" key="2">
    <source>
        <dbReference type="SAM" id="MobiDB-lite"/>
    </source>
</evidence>
<dbReference type="Proteomes" id="UP000624404">
    <property type="component" value="Unassembled WGS sequence"/>
</dbReference>